<evidence type="ECO:0000313" key="6">
    <source>
        <dbReference type="EMBL" id="VAW80638.1"/>
    </source>
</evidence>
<reference evidence="6" key="1">
    <citation type="submission" date="2018-06" db="EMBL/GenBank/DDBJ databases">
        <authorList>
            <person name="Zhirakovskaya E."/>
        </authorList>
    </citation>
    <scope>NUCLEOTIDE SEQUENCE</scope>
</reference>
<protein>
    <submittedName>
        <fullName evidence="6">Pimeloyl-[acyl-carrier protein] methyl ester esterase BioH</fullName>
        <ecNumber evidence="6">3.1.1.85</ecNumber>
    </submittedName>
</protein>
<accession>A0A3B0YI61</accession>
<sequence>MDKSLHISSKGIGPSIVLLHGWGTHSGIWQQTVELLKDDFCVTVFDLPGYGSNREAFDLGSSGPQFDIMCEQINAAITEPAIWLGWSMGGLLATGVALKYPAKVKQLILVASTPRFISDPDSDWQAMEPKTFEVFAEQLQQDYQSTLKRFMLLQTQHADNSMASLKLLRRQWQKIEAPLSEVLEAGLTILQNTDLRNQLSRLTCHLSFIYGQLDTLARPGLLTSMKKYHTKFDWVVIQKAAHTPFLSHVEVFQKQLVKMIADNGGLQ</sequence>
<dbReference type="SUPFAM" id="SSF53474">
    <property type="entry name" value="alpha/beta-Hydrolases"/>
    <property type="match status" value="1"/>
</dbReference>
<proteinExistence type="inferred from homology"/>
<dbReference type="Pfam" id="PF00561">
    <property type="entry name" value="Abhydrolase_1"/>
    <property type="match status" value="1"/>
</dbReference>
<dbReference type="Gene3D" id="3.40.50.1820">
    <property type="entry name" value="alpha/beta hydrolase"/>
    <property type="match status" value="1"/>
</dbReference>
<dbReference type="GO" id="GO:0009102">
    <property type="term" value="P:biotin biosynthetic process"/>
    <property type="evidence" value="ECO:0007669"/>
    <property type="project" value="UniProtKB-KW"/>
</dbReference>
<dbReference type="NCBIfam" id="TIGR01738">
    <property type="entry name" value="bioH"/>
    <property type="match status" value="1"/>
</dbReference>
<evidence type="ECO:0000256" key="2">
    <source>
        <dbReference type="ARBA" id="ARBA00022490"/>
    </source>
</evidence>
<dbReference type="PRINTS" id="PR00111">
    <property type="entry name" value="ABHYDROLASE"/>
</dbReference>
<dbReference type="InterPro" id="IPR050266">
    <property type="entry name" value="AB_hydrolase_sf"/>
</dbReference>
<dbReference type="EMBL" id="UOFL01000202">
    <property type="protein sequence ID" value="VAW80638.1"/>
    <property type="molecule type" value="Genomic_DNA"/>
</dbReference>
<evidence type="ECO:0000256" key="1">
    <source>
        <dbReference type="ARBA" id="ARBA00022487"/>
    </source>
</evidence>
<dbReference type="PANTHER" id="PTHR43798">
    <property type="entry name" value="MONOACYLGLYCEROL LIPASE"/>
    <property type="match status" value="1"/>
</dbReference>
<keyword evidence="2" id="KW-0963">Cytoplasm</keyword>
<keyword evidence="4 6" id="KW-0378">Hydrolase</keyword>
<dbReference type="AlphaFoldDB" id="A0A3B0YI61"/>
<dbReference type="EC" id="3.1.1.85" evidence="6"/>
<gene>
    <name evidence="6" type="ORF">MNBD_GAMMA12-832</name>
</gene>
<keyword evidence="3" id="KW-0093">Biotin biosynthesis</keyword>
<feature type="domain" description="AB hydrolase-1" evidence="5">
    <location>
        <begin position="14"/>
        <end position="153"/>
    </location>
</feature>
<dbReference type="HAMAP" id="MF_01260">
    <property type="entry name" value="Carboxylester"/>
    <property type="match status" value="1"/>
</dbReference>
<dbReference type="InterPro" id="IPR000073">
    <property type="entry name" value="AB_hydrolase_1"/>
</dbReference>
<dbReference type="GO" id="GO:0090499">
    <property type="term" value="F:pimelyl-[acyl-carrier protein] methyl ester esterase activity"/>
    <property type="evidence" value="ECO:0007669"/>
    <property type="project" value="UniProtKB-EC"/>
</dbReference>
<dbReference type="GO" id="GO:0016020">
    <property type="term" value="C:membrane"/>
    <property type="evidence" value="ECO:0007669"/>
    <property type="project" value="TreeGrafter"/>
</dbReference>
<evidence type="ECO:0000256" key="4">
    <source>
        <dbReference type="ARBA" id="ARBA00022801"/>
    </source>
</evidence>
<dbReference type="PANTHER" id="PTHR43798:SF31">
    <property type="entry name" value="AB HYDROLASE SUPERFAMILY PROTEIN YCLE"/>
    <property type="match status" value="1"/>
</dbReference>
<dbReference type="InterPro" id="IPR029058">
    <property type="entry name" value="AB_hydrolase_fold"/>
</dbReference>
<evidence type="ECO:0000259" key="5">
    <source>
        <dbReference type="Pfam" id="PF00561"/>
    </source>
</evidence>
<dbReference type="InterPro" id="IPR010076">
    <property type="entry name" value="BioH"/>
</dbReference>
<name>A0A3B0YI61_9ZZZZ</name>
<keyword evidence="1" id="KW-0719">Serine esterase</keyword>
<evidence type="ECO:0000256" key="3">
    <source>
        <dbReference type="ARBA" id="ARBA00022756"/>
    </source>
</evidence>
<organism evidence="6">
    <name type="scientific">hydrothermal vent metagenome</name>
    <dbReference type="NCBI Taxonomy" id="652676"/>
    <lineage>
        <taxon>unclassified sequences</taxon>
        <taxon>metagenomes</taxon>
        <taxon>ecological metagenomes</taxon>
    </lineage>
</organism>